<evidence type="ECO:0000259" key="2">
    <source>
        <dbReference type="Pfam" id="PF06580"/>
    </source>
</evidence>
<dbReference type="EMBL" id="JAGGKV010000008">
    <property type="protein sequence ID" value="MBP1964326.1"/>
    <property type="molecule type" value="Genomic_DNA"/>
</dbReference>
<reference evidence="3 4" key="1">
    <citation type="submission" date="2021-03" db="EMBL/GenBank/DDBJ databases">
        <title>Genomic Encyclopedia of Type Strains, Phase IV (KMG-IV): sequencing the most valuable type-strain genomes for metagenomic binning, comparative biology and taxonomic classification.</title>
        <authorList>
            <person name="Goeker M."/>
        </authorList>
    </citation>
    <scope>NUCLEOTIDE SEQUENCE [LARGE SCALE GENOMIC DNA]</scope>
    <source>
        <strain evidence="3 4">DSM 24950</strain>
    </source>
</reference>
<dbReference type="Pfam" id="PF06580">
    <property type="entry name" value="His_kinase"/>
    <property type="match status" value="1"/>
</dbReference>
<dbReference type="InterPro" id="IPR010559">
    <property type="entry name" value="Sig_transdc_His_kin_internal"/>
</dbReference>
<dbReference type="RefSeq" id="WP_209855978.1">
    <property type="nucleotide sequence ID" value="NZ_JAGGKV010000008.1"/>
</dbReference>
<comment type="caution">
    <text evidence="3">The sequence shown here is derived from an EMBL/GenBank/DDBJ whole genome shotgun (WGS) entry which is preliminary data.</text>
</comment>
<feature type="domain" description="Signal transduction histidine kinase internal region" evidence="2">
    <location>
        <begin position="383"/>
        <end position="460"/>
    </location>
</feature>
<dbReference type="PANTHER" id="PTHR34220">
    <property type="entry name" value="SENSOR HISTIDINE KINASE YPDA"/>
    <property type="match status" value="1"/>
</dbReference>
<keyword evidence="1" id="KW-0812">Transmembrane</keyword>
<dbReference type="InterPro" id="IPR050640">
    <property type="entry name" value="Bact_2-comp_sensor_kinase"/>
</dbReference>
<gene>
    <name evidence="3" type="ORF">J2Z65_003549</name>
</gene>
<evidence type="ECO:0000256" key="1">
    <source>
        <dbReference type="SAM" id="Phobius"/>
    </source>
</evidence>
<organism evidence="3 4">
    <name type="scientific">Paenibacillus aceris</name>
    <dbReference type="NCBI Taxonomy" id="869555"/>
    <lineage>
        <taxon>Bacteria</taxon>
        <taxon>Bacillati</taxon>
        <taxon>Bacillota</taxon>
        <taxon>Bacilli</taxon>
        <taxon>Bacillales</taxon>
        <taxon>Paenibacillaceae</taxon>
        <taxon>Paenibacillus</taxon>
    </lineage>
</organism>
<feature type="transmembrane region" description="Helical" evidence="1">
    <location>
        <begin position="293"/>
        <end position="317"/>
    </location>
</feature>
<keyword evidence="3" id="KW-0808">Transferase</keyword>
<name>A0ABS4I1M8_9BACL</name>
<evidence type="ECO:0000313" key="4">
    <source>
        <dbReference type="Proteomes" id="UP001519344"/>
    </source>
</evidence>
<dbReference type="Proteomes" id="UP001519344">
    <property type="component" value="Unassembled WGS sequence"/>
</dbReference>
<protein>
    <submittedName>
        <fullName evidence="3">Two-component system sensor histidine kinase YesM</fullName>
        <ecNumber evidence="3">2.7.13.3</ecNumber>
    </submittedName>
</protein>
<dbReference type="EC" id="2.7.13.3" evidence="3"/>
<evidence type="ECO:0000313" key="3">
    <source>
        <dbReference type="EMBL" id="MBP1964326.1"/>
    </source>
</evidence>
<dbReference type="SUPFAM" id="SSF55874">
    <property type="entry name" value="ATPase domain of HSP90 chaperone/DNA topoisomerase II/histidine kinase"/>
    <property type="match status" value="1"/>
</dbReference>
<sequence length="595" mass="67763">MKNMFKRYRIDYLLFGGLASFVVILLTIVIWLTYTLSTQEMVRLTTYYQKGNLSELYNKIEIQMLAIEQISLAVSRNTVTSEYPDLTTDSYVNYQRREELETFLSNITYSTPIIQSIDFYTKNAFPSKSQGLVSFIDINQARQQDWYDSVGNADFAWIGQHTITTVQGKIDVISFARKIYSNSGKYQGIMLLNLKASSIQKQMTGEMPSSNRILLDSGGRVITYIGDPSLQTKIKSYLPDMDDENGYIKVGLPGNTDSASSKENTLMVWAKHYNSNSTLVQLTPWNQITQGSIHISVVLSFVGASAILIALLFTLYFSNLFIAPIRQLLHEMGRYTANTNKVNLPEDYQNEFGVLFSGYRKLMDRIKTLYSSLENQYKQQKKAEIKALQAMINPHFLYNTLDQLNWMALSAGHDKLSQILELMGKMFRIGLSNGESLITIREEFTHALCYVQIQQLRWEEGLTVSVDLPEHLKEWYIPKMTLQPFIENAIMHGFNERLTGRIVIGAKEEGGEVIISIIDDGVGLRKNWQEAREGNTGGYGIRNVTERFEAFFGTRYRVNIENNPLASGTRVTIHFPILKYKIQEDLNVSLGGSIP</sequence>
<keyword evidence="4" id="KW-1185">Reference proteome</keyword>
<dbReference type="GO" id="GO:0004673">
    <property type="term" value="F:protein histidine kinase activity"/>
    <property type="evidence" value="ECO:0007669"/>
    <property type="project" value="UniProtKB-EC"/>
</dbReference>
<dbReference type="Gene3D" id="6.10.340.10">
    <property type="match status" value="1"/>
</dbReference>
<keyword evidence="1" id="KW-0472">Membrane</keyword>
<feature type="transmembrane region" description="Helical" evidence="1">
    <location>
        <begin position="12"/>
        <end position="34"/>
    </location>
</feature>
<accession>A0ABS4I1M8</accession>
<dbReference type="PANTHER" id="PTHR34220:SF7">
    <property type="entry name" value="SENSOR HISTIDINE KINASE YPDA"/>
    <property type="match status" value="1"/>
</dbReference>
<keyword evidence="3" id="KW-0418">Kinase</keyword>
<keyword evidence="1" id="KW-1133">Transmembrane helix</keyword>
<dbReference type="InterPro" id="IPR036890">
    <property type="entry name" value="HATPase_C_sf"/>
</dbReference>
<proteinExistence type="predicted"/>
<dbReference type="Gene3D" id="3.30.565.10">
    <property type="entry name" value="Histidine kinase-like ATPase, C-terminal domain"/>
    <property type="match status" value="1"/>
</dbReference>